<dbReference type="AlphaFoldDB" id="A0A9P6ATV7"/>
<dbReference type="EMBL" id="MU128995">
    <property type="protein sequence ID" value="KAF9511811.1"/>
    <property type="molecule type" value="Genomic_DNA"/>
</dbReference>
<reference evidence="1" key="1">
    <citation type="journal article" date="2020" name="Nat. Commun.">
        <title>Large-scale genome sequencing of mycorrhizal fungi provides insights into the early evolution of symbiotic traits.</title>
        <authorList>
            <person name="Miyauchi S."/>
            <person name="Kiss E."/>
            <person name="Kuo A."/>
            <person name="Drula E."/>
            <person name="Kohler A."/>
            <person name="Sanchez-Garcia M."/>
            <person name="Morin E."/>
            <person name="Andreopoulos B."/>
            <person name="Barry K.W."/>
            <person name="Bonito G."/>
            <person name="Buee M."/>
            <person name="Carver A."/>
            <person name="Chen C."/>
            <person name="Cichocki N."/>
            <person name="Clum A."/>
            <person name="Culley D."/>
            <person name="Crous P.W."/>
            <person name="Fauchery L."/>
            <person name="Girlanda M."/>
            <person name="Hayes R.D."/>
            <person name="Keri Z."/>
            <person name="LaButti K."/>
            <person name="Lipzen A."/>
            <person name="Lombard V."/>
            <person name="Magnuson J."/>
            <person name="Maillard F."/>
            <person name="Murat C."/>
            <person name="Nolan M."/>
            <person name="Ohm R.A."/>
            <person name="Pangilinan J."/>
            <person name="Pereira M.F."/>
            <person name="Perotto S."/>
            <person name="Peter M."/>
            <person name="Pfister S."/>
            <person name="Riley R."/>
            <person name="Sitrit Y."/>
            <person name="Stielow J.B."/>
            <person name="Szollosi G."/>
            <person name="Zifcakova L."/>
            <person name="Stursova M."/>
            <person name="Spatafora J.W."/>
            <person name="Tedersoo L."/>
            <person name="Vaario L.M."/>
            <person name="Yamada A."/>
            <person name="Yan M."/>
            <person name="Wang P."/>
            <person name="Xu J."/>
            <person name="Bruns T."/>
            <person name="Baldrian P."/>
            <person name="Vilgalys R."/>
            <person name="Dunand C."/>
            <person name="Henrissat B."/>
            <person name="Grigoriev I.V."/>
            <person name="Hibbett D."/>
            <person name="Nagy L.G."/>
            <person name="Martin F.M."/>
        </authorList>
    </citation>
    <scope>NUCLEOTIDE SEQUENCE</scope>
    <source>
        <strain evidence="1">UP504</strain>
    </source>
</reference>
<name>A0A9P6ATV7_9AGAM</name>
<accession>A0A9P6ATV7</accession>
<sequence>MSHLLFRVSRRECLPCTRQLCSSIRLQRIFAEPPRYSPEQGSYLQDPDYGDWDTLPSIPTPDLLEDLARIPPFTWKSRDSRYKLLVPGRSSTQQHPSDSVLALLARTRSEDVAIPSSVLLQAANHAFSTGFDTVFRRIAEYAIRQCTSGENRDARPYQDVELFHSLLMMCSQDFDRNADLILPLLYVIAGIPTSEGRPRDEAVMIQSFPFVILNGISRATLREADLEPFVPLLQTLFRAILKVDEVKKGVEPTNEGRWNMVLV</sequence>
<proteinExistence type="predicted"/>
<evidence type="ECO:0000313" key="2">
    <source>
        <dbReference type="Proteomes" id="UP000886523"/>
    </source>
</evidence>
<protein>
    <submittedName>
        <fullName evidence="1">Uncharacterized protein</fullName>
    </submittedName>
</protein>
<organism evidence="1 2">
    <name type="scientific">Hydnum rufescens UP504</name>
    <dbReference type="NCBI Taxonomy" id="1448309"/>
    <lineage>
        <taxon>Eukaryota</taxon>
        <taxon>Fungi</taxon>
        <taxon>Dikarya</taxon>
        <taxon>Basidiomycota</taxon>
        <taxon>Agaricomycotina</taxon>
        <taxon>Agaricomycetes</taxon>
        <taxon>Cantharellales</taxon>
        <taxon>Hydnaceae</taxon>
        <taxon>Hydnum</taxon>
    </lineage>
</organism>
<gene>
    <name evidence="1" type="ORF">BS47DRAFT_1132041</name>
</gene>
<keyword evidence="2" id="KW-1185">Reference proteome</keyword>
<comment type="caution">
    <text evidence="1">The sequence shown here is derived from an EMBL/GenBank/DDBJ whole genome shotgun (WGS) entry which is preliminary data.</text>
</comment>
<evidence type="ECO:0000313" key="1">
    <source>
        <dbReference type="EMBL" id="KAF9511811.1"/>
    </source>
</evidence>
<dbReference type="Proteomes" id="UP000886523">
    <property type="component" value="Unassembled WGS sequence"/>
</dbReference>